<name>A0ACC1X488_MELAZ</name>
<accession>A0ACC1X488</accession>
<keyword evidence="2" id="KW-1185">Reference proteome</keyword>
<protein>
    <submittedName>
        <fullName evidence="1">Uncharacterized protein</fullName>
    </submittedName>
</protein>
<dbReference type="Proteomes" id="UP001164539">
    <property type="component" value="Chromosome 11"/>
</dbReference>
<evidence type="ECO:0000313" key="2">
    <source>
        <dbReference type="Proteomes" id="UP001164539"/>
    </source>
</evidence>
<sequence>MAASKVPDSACSHDSEIRVQDCVPTCSQETKQWISVLLKQNGKPTRSTAKIQKVPKIIREMKGNDESYDPLVVSIGPYHHGNPKLELMEKHKGKMACEFANNDQKKLEEAYAQVMELAKFARECYEDNEERRVAKFNDEEFTKMMFLDGCFVVQYIYCCACKRNGNQDGDQPNSTSLGMKSNIAAWTRRDLFLLENQLPFKVLEKLMMFKLRNKQNWQKMLDDFILLGPQHNYSKQPQGKQQQDRLQNTVINVQNDPKPAEPEPAHLLAYTRTKLIGDGRKSGVGSSFWSSFRSAMQFMSKAVNRERKNDQPNSWSSYRSAQELKLVGINFKPSKNHQLRSIEFRECFLRDELYLPPMAVDDSTKSLLLNMLAYEACADSPDEFVVTSYICFLDSLIDRAEDVKELRSKSILLNFLGSDQQVADLFNEIADNLVPNPDIFADIRENIERHYKNKMMNWMAEFWHTHFSSPWTVLAFLGAIFALVLSVIQTYETVFPPSDTTTTNNNKTQLNHPH</sequence>
<proteinExistence type="predicted"/>
<organism evidence="1 2">
    <name type="scientific">Melia azedarach</name>
    <name type="common">Chinaberry tree</name>
    <dbReference type="NCBI Taxonomy" id="155640"/>
    <lineage>
        <taxon>Eukaryota</taxon>
        <taxon>Viridiplantae</taxon>
        <taxon>Streptophyta</taxon>
        <taxon>Embryophyta</taxon>
        <taxon>Tracheophyta</taxon>
        <taxon>Spermatophyta</taxon>
        <taxon>Magnoliopsida</taxon>
        <taxon>eudicotyledons</taxon>
        <taxon>Gunneridae</taxon>
        <taxon>Pentapetalae</taxon>
        <taxon>rosids</taxon>
        <taxon>malvids</taxon>
        <taxon>Sapindales</taxon>
        <taxon>Meliaceae</taxon>
        <taxon>Melia</taxon>
    </lineage>
</organism>
<dbReference type="EMBL" id="CM051404">
    <property type="protein sequence ID" value="KAJ4706270.1"/>
    <property type="molecule type" value="Genomic_DNA"/>
</dbReference>
<evidence type="ECO:0000313" key="1">
    <source>
        <dbReference type="EMBL" id="KAJ4706270.1"/>
    </source>
</evidence>
<comment type="caution">
    <text evidence="1">The sequence shown here is derived from an EMBL/GenBank/DDBJ whole genome shotgun (WGS) entry which is preliminary data.</text>
</comment>
<gene>
    <name evidence="1" type="ORF">OWV82_019943</name>
</gene>
<reference evidence="1 2" key="1">
    <citation type="journal article" date="2023" name="Science">
        <title>Complex scaffold remodeling in plant triterpene biosynthesis.</title>
        <authorList>
            <person name="De La Pena R."/>
            <person name="Hodgson H."/>
            <person name="Liu J.C."/>
            <person name="Stephenson M.J."/>
            <person name="Martin A.C."/>
            <person name="Owen C."/>
            <person name="Harkess A."/>
            <person name="Leebens-Mack J."/>
            <person name="Jimenez L.E."/>
            <person name="Osbourn A."/>
            <person name="Sattely E.S."/>
        </authorList>
    </citation>
    <scope>NUCLEOTIDE SEQUENCE [LARGE SCALE GENOMIC DNA]</scope>
    <source>
        <strain evidence="2">cv. JPN11</strain>
        <tissue evidence="1">Leaf</tissue>
    </source>
</reference>